<dbReference type="Pfam" id="PF07463">
    <property type="entry name" value="NUMOD4"/>
    <property type="match status" value="1"/>
</dbReference>
<proteinExistence type="predicted"/>
<dbReference type="SMART" id="SM00497">
    <property type="entry name" value="IENR1"/>
    <property type="match status" value="1"/>
</dbReference>
<dbReference type="InterPro" id="IPR010902">
    <property type="entry name" value="NUMOD4"/>
</dbReference>
<reference evidence="3" key="1">
    <citation type="submission" date="2022-08" db="EMBL/GenBank/DDBJ databases">
        <title>Genome Sequencing of Bacteroides fragilis Group Isolates with Nanopore Technology.</title>
        <authorList>
            <person name="Tisza M.J."/>
            <person name="Smith D."/>
            <person name="Dekker J.P."/>
        </authorList>
    </citation>
    <scope>NUCLEOTIDE SEQUENCE</scope>
    <source>
        <strain evidence="3">BFG-474</strain>
    </source>
</reference>
<dbReference type="Proteomes" id="UP001060260">
    <property type="component" value="Chromosome"/>
</dbReference>
<evidence type="ECO:0000313" key="4">
    <source>
        <dbReference type="Proteomes" id="UP001060260"/>
    </source>
</evidence>
<name>A0AA94Y4R9_9BACE</name>
<dbReference type="InterPro" id="IPR003647">
    <property type="entry name" value="Intron_nuc_1_rpt"/>
</dbReference>
<protein>
    <submittedName>
        <fullName evidence="3">NUMOD4 domain-containing protein</fullName>
    </submittedName>
</protein>
<sequence>MDEIWKDIEGYEGMYQVSNLGRVKSLSNSRTRHEKILVPIKNKGYFYVRLFRSAKCKRVYIHTLVASAFIPNPYGYTIINHRDENGQNNCVDNLEWCTHKYNLNYGTVKQRISDKLLEHNSARCKQINQFDLLGNFIKTHTSACEAEKETGISSSSIRKCCKGGYIHSKYKKWYKLTHAGGYIWKYKE</sequence>
<dbReference type="InterPro" id="IPR010896">
    <property type="entry name" value="NUMOD1"/>
</dbReference>
<gene>
    <name evidence="3" type="ORF">NXW23_11865</name>
</gene>
<feature type="domain" description="Nuclease-associated modular DNA-binding 1" evidence="1">
    <location>
        <begin position="125"/>
        <end position="160"/>
    </location>
</feature>
<organism evidence="3 4">
    <name type="scientific">Bacteroides caccae</name>
    <dbReference type="NCBI Taxonomy" id="47678"/>
    <lineage>
        <taxon>Bacteria</taxon>
        <taxon>Pseudomonadati</taxon>
        <taxon>Bacteroidota</taxon>
        <taxon>Bacteroidia</taxon>
        <taxon>Bacteroidales</taxon>
        <taxon>Bacteroidaceae</taxon>
        <taxon>Bacteroides</taxon>
    </lineage>
</organism>
<dbReference type="SUPFAM" id="SSF54060">
    <property type="entry name" value="His-Me finger endonucleases"/>
    <property type="match status" value="1"/>
</dbReference>
<feature type="domain" description="NUMOD4" evidence="2">
    <location>
        <begin position="3"/>
        <end position="50"/>
    </location>
</feature>
<dbReference type="InterPro" id="IPR036388">
    <property type="entry name" value="WH-like_DNA-bd_sf"/>
</dbReference>
<dbReference type="Pfam" id="PF07453">
    <property type="entry name" value="NUMOD1"/>
    <property type="match status" value="1"/>
</dbReference>
<evidence type="ECO:0000313" key="3">
    <source>
        <dbReference type="EMBL" id="UVQ95119.1"/>
    </source>
</evidence>
<dbReference type="InterPro" id="IPR044925">
    <property type="entry name" value="His-Me_finger_sf"/>
</dbReference>
<dbReference type="Gene3D" id="1.10.10.10">
    <property type="entry name" value="Winged helix-like DNA-binding domain superfamily/Winged helix DNA-binding domain"/>
    <property type="match status" value="1"/>
</dbReference>
<dbReference type="AlphaFoldDB" id="A0AA94Y4R9"/>
<evidence type="ECO:0000259" key="2">
    <source>
        <dbReference type="Pfam" id="PF07463"/>
    </source>
</evidence>
<evidence type="ECO:0000259" key="1">
    <source>
        <dbReference type="Pfam" id="PF07453"/>
    </source>
</evidence>
<dbReference type="EMBL" id="CP103166">
    <property type="protein sequence ID" value="UVQ95119.1"/>
    <property type="molecule type" value="Genomic_DNA"/>
</dbReference>
<dbReference type="GO" id="GO:0016788">
    <property type="term" value="F:hydrolase activity, acting on ester bonds"/>
    <property type="evidence" value="ECO:0007669"/>
    <property type="project" value="InterPro"/>
</dbReference>
<accession>A0AA94Y4R9</accession>
<dbReference type="Gene3D" id="3.90.75.20">
    <property type="match status" value="1"/>
</dbReference>